<evidence type="ECO:0000313" key="1">
    <source>
        <dbReference type="Proteomes" id="UP000887566"/>
    </source>
</evidence>
<reference evidence="2" key="1">
    <citation type="submission" date="2022-11" db="UniProtKB">
        <authorList>
            <consortium name="WormBaseParasite"/>
        </authorList>
    </citation>
    <scope>IDENTIFICATION</scope>
</reference>
<dbReference type="Proteomes" id="UP000887566">
    <property type="component" value="Unplaced"/>
</dbReference>
<organism evidence="1 2">
    <name type="scientific">Plectus sambesii</name>
    <dbReference type="NCBI Taxonomy" id="2011161"/>
    <lineage>
        <taxon>Eukaryota</taxon>
        <taxon>Metazoa</taxon>
        <taxon>Ecdysozoa</taxon>
        <taxon>Nematoda</taxon>
        <taxon>Chromadorea</taxon>
        <taxon>Plectida</taxon>
        <taxon>Plectina</taxon>
        <taxon>Plectoidea</taxon>
        <taxon>Plectidae</taxon>
        <taxon>Plectus</taxon>
    </lineage>
</organism>
<name>A0A914XKK6_9BILA</name>
<keyword evidence="1" id="KW-1185">Reference proteome</keyword>
<dbReference type="AlphaFoldDB" id="A0A914XKK6"/>
<sequence>MMLAKCRRLQPLSCEPEAEYEHQSAVVAVQRTEDEVAGLDFDAQQFLNDGEYAGDNADHRVGWPRDYGRSVGRLTGQQIKCMKKDIYMRCNRLSSDVIRLSTTAPPHDINNEVKQSKYVTTNYDEPVST</sequence>
<accession>A0A914XKK6</accession>
<dbReference type="WBParaSite" id="PSAMB.scaffold91size81377.g1578.t1">
    <property type="protein sequence ID" value="PSAMB.scaffold91size81377.g1578.t1"/>
    <property type="gene ID" value="PSAMB.scaffold91size81377.g1578"/>
</dbReference>
<evidence type="ECO:0000313" key="2">
    <source>
        <dbReference type="WBParaSite" id="PSAMB.scaffold91size81377.g1578.t1"/>
    </source>
</evidence>
<proteinExistence type="predicted"/>
<protein>
    <submittedName>
        <fullName evidence="2">Uncharacterized protein</fullName>
    </submittedName>
</protein>